<dbReference type="InterPro" id="IPR002575">
    <property type="entry name" value="Aminoglycoside_PTrfase"/>
</dbReference>
<keyword evidence="3" id="KW-1185">Reference proteome</keyword>
<sequence length="319" mass="36828">MHLNILGVLGWKEVQSKTLIQELWGGYGELLRLGFQQQSVILKHIELPQPKSHPRGWNTNLSHQRKLNSYRVEMHWYREYASLCDQHCYVPKPIHAEHYEQSYLLMMEDLATQGFPAVSNDATPQQLSACLKWLAYFHAKHIGHTGEGLWPSGTYWHLQTRPDELKQLADEPLKEAAAHIDRVLTNVPYQTLVHGDAKLANFCFSDCGTQAAAVDFQYVGKGCAMKDVALFMSSAITPEECEKVEKPLLDEYFSYLEKALFLYHPTMSYQDVECHWRPMFVVAWADFQRFVKGWSPDHWKINPYTEAVKERALLQLSKG</sequence>
<dbReference type="InterPro" id="IPR011009">
    <property type="entry name" value="Kinase-like_dom_sf"/>
</dbReference>
<accession>A0A9X2BIM9</accession>
<dbReference type="Proteomes" id="UP001139559">
    <property type="component" value="Unassembled WGS sequence"/>
</dbReference>
<dbReference type="SUPFAM" id="SSF56112">
    <property type="entry name" value="Protein kinase-like (PK-like)"/>
    <property type="match status" value="1"/>
</dbReference>
<dbReference type="AlphaFoldDB" id="A0A9X2BIM9"/>
<reference evidence="2" key="1">
    <citation type="submission" date="2021-11" db="EMBL/GenBank/DDBJ databases">
        <title>Vibrio ZSDE26 sp. nov. and Vibrio ZSDZ34 sp. nov., isolated from coastal seawater in Qingdao.</title>
        <authorList>
            <person name="Zhang P."/>
        </authorList>
    </citation>
    <scope>NUCLEOTIDE SEQUENCE</scope>
    <source>
        <strain evidence="2">ZSDE26</strain>
    </source>
</reference>
<proteinExistence type="predicted"/>
<dbReference type="SMART" id="SM00587">
    <property type="entry name" value="CHK"/>
    <property type="match status" value="1"/>
</dbReference>
<dbReference type="InterPro" id="IPR015897">
    <property type="entry name" value="CHK_kinase-like"/>
</dbReference>
<protein>
    <submittedName>
        <fullName evidence="2">Phosphotransferase</fullName>
    </submittedName>
</protein>
<dbReference type="PANTHER" id="PTHR11012">
    <property type="entry name" value="PROTEIN KINASE-LIKE DOMAIN-CONTAINING"/>
    <property type="match status" value="1"/>
</dbReference>
<evidence type="ECO:0000313" key="3">
    <source>
        <dbReference type="Proteomes" id="UP001139559"/>
    </source>
</evidence>
<organism evidence="2 3">
    <name type="scientific">Vibrio amylolyticus</name>
    <dbReference type="NCBI Taxonomy" id="2847292"/>
    <lineage>
        <taxon>Bacteria</taxon>
        <taxon>Pseudomonadati</taxon>
        <taxon>Pseudomonadota</taxon>
        <taxon>Gammaproteobacteria</taxon>
        <taxon>Vibrionales</taxon>
        <taxon>Vibrionaceae</taxon>
        <taxon>Vibrio</taxon>
    </lineage>
</organism>
<dbReference type="EMBL" id="JAJHVV010000008">
    <property type="protein sequence ID" value="MCK6264320.1"/>
    <property type="molecule type" value="Genomic_DNA"/>
</dbReference>
<evidence type="ECO:0000313" key="2">
    <source>
        <dbReference type="EMBL" id="MCK6264320.1"/>
    </source>
</evidence>
<dbReference type="PANTHER" id="PTHR11012:SF30">
    <property type="entry name" value="PROTEIN KINASE-LIKE DOMAIN-CONTAINING"/>
    <property type="match status" value="1"/>
</dbReference>
<feature type="domain" description="CHK kinase-like" evidence="1">
    <location>
        <begin position="105"/>
        <end position="262"/>
    </location>
</feature>
<dbReference type="Pfam" id="PF01636">
    <property type="entry name" value="APH"/>
    <property type="match status" value="1"/>
</dbReference>
<comment type="caution">
    <text evidence="2">The sequence shown here is derived from an EMBL/GenBank/DDBJ whole genome shotgun (WGS) entry which is preliminary data.</text>
</comment>
<gene>
    <name evidence="2" type="ORF">KP803_13650</name>
</gene>
<dbReference type="Gene3D" id="3.90.1200.10">
    <property type="match status" value="1"/>
</dbReference>
<evidence type="ECO:0000259" key="1">
    <source>
        <dbReference type="SMART" id="SM00587"/>
    </source>
</evidence>
<name>A0A9X2BIM9_9VIBR</name>
<dbReference type="RefSeq" id="WP_248009588.1">
    <property type="nucleotide sequence ID" value="NZ_JAJHVV010000008.1"/>
</dbReference>